<evidence type="ECO:0000256" key="1">
    <source>
        <dbReference type="ARBA" id="ARBA00005721"/>
    </source>
</evidence>
<dbReference type="PANTHER" id="PTHR34297">
    <property type="entry name" value="HYPOTHETICAL CYTOSOLIC PROTEIN-RELATED"/>
    <property type="match status" value="1"/>
</dbReference>
<feature type="compositionally biased region" description="Basic and acidic residues" evidence="2">
    <location>
        <begin position="163"/>
        <end position="177"/>
    </location>
</feature>
<gene>
    <name evidence="3" type="ORF">INP52_07760</name>
</gene>
<evidence type="ECO:0000256" key="2">
    <source>
        <dbReference type="SAM" id="MobiDB-lite"/>
    </source>
</evidence>
<keyword evidence="4" id="KW-1185">Reference proteome</keyword>
<feature type="region of interest" description="Disordered" evidence="2">
    <location>
        <begin position="1"/>
        <end position="56"/>
    </location>
</feature>
<comment type="similarity">
    <text evidence="1">Belongs to the asp23 family.</text>
</comment>
<protein>
    <submittedName>
        <fullName evidence="3">Asp23/Gls24 family envelope stress response protein</fullName>
    </submittedName>
</protein>
<feature type="compositionally biased region" description="Acidic residues" evidence="2">
    <location>
        <begin position="44"/>
        <end position="54"/>
    </location>
</feature>
<dbReference type="AlphaFoldDB" id="A0A7S7MA80"/>
<feature type="region of interest" description="Disordered" evidence="2">
    <location>
        <begin position="163"/>
        <end position="183"/>
    </location>
</feature>
<evidence type="ECO:0000313" key="4">
    <source>
        <dbReference type="Proteomes" id="UP000593735"/>
    </source>
</evidence>
<sequence length="183" mass="19376">MDAQATEPPEDSRLVDAAGQVLGEGSSPSSDELLDASQGIDLVPESDEDEDSEDSLTFSNGVIEKIVALAMREVPGVVGMKGSWFNRVQDAFGAADTTKGVSVEVTPESAVRVNISVLIEYGAYAPQVFEDVKRVVVKQVTGMTGLEVAGVNLRIEDVLTSEEFDRSKQGGEDEKPGDVVGAE</sequence>
<organism evidence="3 4">
    <name type="scientific">Thermophilibacter immobilis</name>
    <dbReference type="NCBI Taxonomy" id="2779519"/>
    <lineage>
        <taxon>Bacteria</taxon>
        <taxon>Bacillati</taxon>
        <taxon>Actinomycetota</taxon>
        <taxon>Coriobacteriia</taxon>
        <taxon>Coriobacteriales</taxon>
        <taxon>Atopobiaceae</taxon>
        <taxon>Thermophilibacter</taxon>
    </lineage>
</organism>
<dbReference type="Pfam" id="PF03780">
    <property type="entry name" value="Asp23"/>
    <property type="match status" value="1"/>
</dbReference>
<name>A0A7S7MA80_9ACTN</name>
<proteinExistence type="inferred from homology"/>
<reference evidence="3 4" key="1">
    <citation type="submission" date="2020-10" db="EMBL/GenBank/DDBJ databases">
        <title>Olsenella immobilis sp.nov., isolated from the mud in a fermentation cellar used for the production of Chinese strong-flavoured liquor.</title>
        <authorList>
            <person name="Lu L."/>
        </authorList>
    </citation>
    <scope>NUCLEOTIDE SEQUENCE [LARGE SCALE GENOMIC DNA]</scope>
    <source>
        <strain evidence="3 4">LZLJ-2</strain>
    </source>
</reference>
<dbReference type="KEGG" id="tio:INP52_07760"/>
<evidence type="ECO:0000313" key="3">
    <source>
        <dbReference type="EMBL" id="QOY61614.1"/>
    </source>
</evidence>
<dbReference type="InterPro" id="IPR005531">
    <property type="entry name" value="Asp23"/>
</dbReference>
<dbReference type="EMBL" id="CP063767">
    <property type="protein sequence ID" value="QOY61614.1"/>
    <property type="molecule type" value="Genomic_DNA"/>
</dbReference>
<accession>A0A7S7MA80</accession>
<dbReference type="PANTHER" id="PTHR34297:SF3">
    <property type="entry name" value="ALKALINE SHOCK PROTEIN 23"/>
    <property type="match status" value="1"/>
</dbReference>
<dbReference type="Proteomes" id="UP000593735">
    <property type="component" value="Chromosome"/>
</dbReference>